<keyword evidence="12" id="KW-1185">Reference proteome</keyword>
<accession>C5BK84</accession>
<dbReference type="AlphaFoldDB" id="C5BK84"/>
<dbReference type="GO" id="GO:1904680">
    <property type="term" value="F:peptide transmembrane transporter activity"/>
    <property type="evidence" value="ECO:0007669"/>
    <property type="project" value="InterPro"/>
</dbReference>
<dbReference type="Gene3D" id="1.20.1560.10">
    <property type="entry name" value="ABC transporter type 1, transmembrane domain"/>
    <property type="match status" value="1"/>
</dbReference>
<dbReference type="PROSITE" id="PS50893">
    <property type="entry name" value="ABC_TRANSPORTER_2"/>
    <property type="match status" value="1"/>
</dbReference>
<dbReference type="HOGENOM" id="CLU_023671_1_0_6"/>
<dbReference type="EMBL" id="CP001614">
    <property type="protein sequence ID" value="ACR14371.1"/>
    <property type="molecule type" value="Genomic_DNA"/>
</dbReference>
<dbReference type="InterPro" id="IPR017871">
    <property type="entry name" value="ABC_transporter-like_CS"/>
</dbReference>
<dbReference type="GO" id="GO:0016887">
    <property type="term" value="F:ATP hydrolysis activity"/>
    <property type="evidence" value="ECO:0007669"/>
    <property type="project" value="InterPro"/>
</dbReference>
<evidence type="ECO:0000256" key="5">
    <source>
        <dbReference type="ARBA" id="ARBA00022840"/>
    </source>
</evidence>
<reference evidence="11 12" key="1">
    <citation type="journal article" date="2009" name="PLoS ONE">
        <title>The complete genome of Teredinibacter turnerae T7901: an intracellular endosymbiont of marine wood-boring bivalves (shipworms).</title>
        <authorList>
            <person name="Yang J.C."/>
            <person name="Madupu R."/>
            <person name="Durkin A.S."/>
            <person name="Ekborg N.A."/>
            <person name="Pedamallu C.S."/>
            <person name="Hostetler J.B."/>
            <person name="Radune D."/>
            <person name="Toms B.S."/>
            <person name="Henrissat B."/>
            <person name="Coutinho P.M."/>
            <person name="Schwarz S."/>
            <person name="Field L."/>
            <person name="Trindade-Silva A.E."/>
            <person name="Soares C.A.G."/>
            <person name="Elshahawi S."/>
            <person name="Hanora A."/>
            <person name="Schmidt E.W."/>
            <person name="Haygood M.G."/>
            <person name="Posfai J."/>
            <person name="Benner J."/>
            <person name="Madinger C."/>
            <person name="Nove J."/>
            <person name="Anton B."/>
            <person name="Chaudhary K."/>
            <person name="Foster J."/>
            <person name="Holman A."/>
            <person name="Kumar S."/>
            <person name="Lessard P.A."/>
            <person name="Luyten Y.A."/>
            <person name="Slatko B."/>
            <person name="Wood N."/>
            <person name="Wu B."/>
            <person name="Teplitski M."/>
            <person name="Mougous J.D."/>
            <person name="Ward N."/>
            <person name="Eisen J.A."/>
            <person name="Badger J.H."/>
            <person name="Distel D.L."/>
        </authorList>
    </citation>
    <scope>NUCLEOTIDE SEQUENCE [LARGE SCALE GENOMIC DNA]</scope>
    <source>
        <strain evidence="12">ATCC 39867 / T7901</strain>
    </source>
</reference>
<keyword evidence="7 8" id="KW-0472">Membrane</keyword>
<feature type="domain" description="ABC transporter" evidence="9">
    <location>
        <begin position="331"/>
        <end position="561"/>
    </location>
</feature>
<dbReference type="OrthoDB" id="9760776at2"/>
<evidence type="ECO:0000256" key="2">
    <source>
        <dbReference type="ARBA" id="ARBA00022448"/>
    </source>
</evidence>
<protein>
    <submittedName>
        <fullName evidence="11">Cyclic peptide transporter</fullName>
    </submittedName>
</protein>
<dbReference type="GO" id="GO:0015833">
    <property type="term" value="P:peptide transport"/>
    <property type="evidence" value="ECO:0007669"/>
    <property type="project" value="InterPro"/>
</dbReference>
<proteinExistence type="predicted"/>
<dbReference type="SUPFAM" id="SSF52540">
    <property type="entry name" value="P-loop containing nucleoside triphosphate hydrolases"/>
    <property type="match status" value="1"/>
</dbReference>
<dbReference type="InterPro" id="IPR039421">
    <property type="entry name" value="Type_1_exporter"/>
</dbReference>
<dbReference type="InterPro" id="IPR003439">
    <property type="entry name" value="ABC_transporter-like_ATP-bd"/>
</dbReference>
<dbReference type="InterPro" id="IPR015856">
    <property type="entry name" value="ABC_transpr_CbiO/EcfA_su"/>
</dbReference>
<feature type="transmembrane region" description="Helical" evidence="8">
    <location>
        <begin position="125"/>
        <end position="144"/>
    </location>
</feature>
<dbReference type="SMART" id="SM00382">
    <property type="entry name" value="AAA"/>
    <property type="match status" value="1"/>
</dbReference>
<feature type="transmembrane region" description="Helical" evidence="8">
    <location>
        <begin position="12"/>
        <end position="34"/>
    </location>
</feature>
<dbReference type="InterPro" id="IPR036640">
    <property type="entry name" value="ABC1_TM_sf"/>
</dbReference>
<feature type="domain" description="ABC transmembrane type-1" evidence="10">
    <location>
        <begin position="14"/>
        <end position="293"/>
    </location>
</feature>
<dbReference type="NCBIfam" id="TIGR01194">
    <property type="entry name" value="cyc_pep_trnsptr"/>
    <property type="match status" value="1"/>
</dbReference>
<evidence type="ECO:0000256" key="1">
    <source>
        <dbReference type="ARBA" id="ARBA00004651"/>
    </source>
</evidence>
<evidence type="ECO:0000259" key="9">
    <source>
        <dbReference type="PROSITE" id="PS50893"/>
    </source>
</evidence>
<evidence type="ECO:0000259" key="10">
    <source>
        <dbReference type="PROSITE" id="PS50929"/>
    </source>
</evidence>
<evidence type="ECO:0000313" key="12">
    <source>
        <dbReference type="Proteomes" id="UP000009080"/>
    </source>
</evidence>
<evidence type="ECO:0000256" key="7">
    <source>
        <dbReference type="ARBA" id="ARBA00023136"/>
    </source>
</evidence>
<feature type="transmembrane region" description="Helical" evidence="8">
    <location>
        <begin position="150"/>
        <end position="169"/>
    </location>
</feature>
<feature type="transmembrane region" description="Helical" evidence="8">
    <location>
        <begin position="54"/>
        <end position="73"/>
    </location>
</feature>
<dbReference type="RefSeq" id="WP_015820486.1">
    <property type="nucleotide sequence ID" value="NC_012997.1"/>
</dbReference>
<comment type="subcellular location">
    <subcellularLocation>
        <location evidence="1">Cell membrane</location>
        <topology evidence="1">Multi-pass membrane protein</topology>
    </subcellularLocation>
</comment>
<name>C5BK84_TERTT</name>
<dbReference type="PANTHER" id="PTHR24221:SF503">
    <property type="entry name" value="MITOCHONDRIAL POTASSIUM CHANNEL ATP-BINDING SUBUNIT"/>
    <property type="match status" value="1"/>
</dbReference>
<dbReference type="GO" id="GO:0005886">
    <property type="term" value="C:plasma membrane"/>
    <property type="evidence" value="ECO:0007669"/>
    <property type="project" value="UniProtKB-SubCell"/>
</dbReference>
<keyword evidence="6 8" id="KW-1133">Transmembrane helix</keyword>
<dbReference type="InterPro" id="IPR003593">
    <property type="entry name" value="AAA+_ATPase"/>
</dbReference>
<dbReference type="Pfam" id="PF00005">
    <property type="entry name" value="ABC_tran"/>
    <property type="match status" value="1"/>
</dbReference>
<dbReference type="Pfam" id="PF00664">
    <property type="entry name" value="ABC_membrane"/>
    <property type="match status" value="1"/>
</dbReference>
<feature type="transmembrane region" description="Helical" evidence="8">
    <location>
        <begin position="233"/>
        <end position="255"/>
    </location>
</feature>
<evidence type="ECO:0000256" key="3">
    <source>
        <dbReference type="ARBA" id="ARBA00022692"/>
    </source>
</evidence>
<dbReference type="InterPro" id="IPR005898">
    <property type="entry name" value="Cyc_pep_transpt_SyrD/YojI"/>
</dbReference>
<keyword evidence="3 8" id="KW-0812">Transmembrane</keyword>
<dbReference type="GO" id="GO:0140359">
    <property type="term" value="F:ABC-type transporter activity"/>
    <property type="evidence" value="ECO:0007669"/>
    <property type="project" value="InterPro"/>
</dbReference>
<evidence type="ECO:0000256" key="6">
    <source>
        <dbReference type="ARBA" id="ARBA00022989"/>
    </source>
</evidence>
<dbReference type="InterPro" id="IPR027417">
    <property type="entry name" value="P-loop_NTPase"/>
</dbReference>
<keyword evidence="5" id="KW-0067">ATP-binding</keyword>
<keyword evidence="4" id="KW-0547">Nucleotide-binding</keyword>
<sequence length="561" mass="62904">MVYQLIRKFRWPLVFATMLSILSAAFSIGVMVFLNQQISKVGLGSENYNIDVLVFAFALMGLGVFGVLSQYILSRLSAGFTAQLRRFMVGNVLNTNYEGIERVGGHRIYASLTSDIRSLASAFSLLPHVAYNSAAVILCLAYLAYSSWQLFVFVFIFLTLAIGFAQVLMNRGMKLLKGLRETDDNLFNSFKALVEGGKELNINTNRKQHFYKDLVVPHVEEIKRKSVHTELNFIFIHNWTNVVLFGVMGSIVFLAQAVFTTVPVEVVVGFLLIMIYLVGPISSLMDMYSVVAGGVVASKKINSLELGTQTGRLADHVDSKSSELNDDWQSLRVRDLTYQYPSSENEMYQFGVGPINLDINRGELVFVTGGNGSGKSTFIKALIGLYTPNSGQIYFDGKCIDFDSDREWYGQHFSAIFSDFYLFQHAIGKDGQLASDELIHQYLTKLQLDKKVDAQDGELTSVSLSHGQKKRLALLLSYIEDTSIYIFDEWAADQDPYFRKYFYMTLLPELKSKGKTVIAITHDDAYFHTADRVLKFESGLLVEVTENDGKSVANPKVEVVL</sequence>
<gene>
    <name evidence="11" type="ordered locus">TERTU_2336</name>
</gene>
<evidence type="ECO:0000256" key="4">
    <source>
        <dbReference type="ARBA" id="ARBA00022741"/>
    </source>
</evidence>
<dbReference type="KEGG" id="ttu:TERTU_2336"/>
<dbReference type="PROSITE" id="PS00211">
    <property type="entry name" value="ABC_TRANSPORTER_1"/>
    <property type="match status" value="1"/>
</dbReference>
<evidence type="ECO:0000313" key="11">
    <source>
        <dbReference type="EMBL" id="ACR14371.1"/>
    </source>
</evidence>
<dbReference type="Gene3D" id="3.40.50.300">
    <property type="entry name" value="P-loop containing nucleotide triphosphate hydrolases"/>
    <property type="match status" value="1"/>
</dbReference>
<keyword evidence="2" id="KW-0813">Transport</keyword>
<dbReference type="STRING" id="377629.TERTU_2336"/>
<dbReference type="Proteomes" id="UP000009080">
    <property type="component" value="Chromosome"/>
</dbReference>
<dbReference type="SUPFAM" id="SSF90123">
    <property type="entry name" value="ABC transporter transmembrane region"/>
    <property type="match status" value="1"/>
</dbReference>
<dbReference type="PROSITE" id="PS50929">
    <property type="entry name" value="ABC_TM1F"/>
    <property type="match status" value="1"/>
</dbReference>
<organism evidence="11 12">
    <name type="scientific">Teredinibacter turnerae (strain ATCC 39867 / T7901)</name>
    <dbReference type="NCBI Taxonomy" id="377629"/>
    <lineage>
        <taxon>Bacteria</taxon>
        <taxon>Pseudomonadati</taxon>
        <taxon>Pseudomonadota</taxon>
        <taxon>Gammaproteobacteria</taxon>
        <taxon>Cellvibrionales</taxon>
        <taxon>Cellvibrionaceae</taxon>
        <taxon>Teredinibacter</taxon>
    </lineage>
</organism>
<dbReference type="InterPro" id="IPR011527">
    <property type="entry name" value="ABC1_TM_dom"/>
</dbReference>
<dbReference type="eggNOG" id="COG4615">
    <property type="taxonomic scope" value="Bacteria"/>
</dbReference>
<evidence type="ECO:0000256" key="8">
    <source>
        <dbReference type="SAM" id="Phobius"/>
    </source>
</evidence>
<dbReference type="GO" id="GO:0005524">
    <property type="term" value="F:ATP binding"/>
    <property type="evidence" value="ECO:0007669"/>
    <property type="project" value="UniProtKB-KW"/>
</dbReference>
<dbReference type="PANTHER" id="PTHR24221">
    <property type="entry name" value="ATP-BINDING CASSETTE SUB-FAMILY B"/>
    <property type="match status" value="1"/>
</dbReference>
<dbReference type="CDD" id="cd03225">
    <property type="entry name" value="ABC_cobalt_CbiO_domain1"/>
    <property type="match status" value="1"/>
</dbReference>